<keyword evidence="11" id="KW-1185">Reference proteome</keyword>
<keyword evidence="3 8" id="KW-0813">Transport</keyword>
<proteinExistence type="inferred from homology"/>
<evidence type="ECO:0000256" key="2">
    <source>
        <dbReference type="ARBA" id="ARBA00008034"/>
    </source>
</evidence>
<dbReference type="GO" id="GO:0010043">
    <property type="term" value="P:response to zinc ion"/>
    <property type="evidence" value="ECO:0007669"/>
    <property type="project" value="TreeGrafter"/>
</dbReference>
<evidence type="ECO:0000256" key="3">
    <source>
        <dbReference type="ARBA" id="ARBA00022448"/>
    </source>
</evidence>
<evidence type="ECO:0000256" key="5">
    <source>
        <dbReference type="ARBA" id="ARBA00022692"/>
    </source>
</evidence>
<evidence type="ECO:0000313" key="11">
    <source>
        <dbReference type="Proteomes" id="UP000003806"/>
    </source>
</evidence>
<keyword evidence="5 8" id="KW-0812">Transmembrane</keyword>
<evidence type="ECO:0000256" key="7">
    <source>
        <dbReference type="ARBA" id="ARBA00023136"/>
    </source>
</evidence>
<comment type="similarity">
    <text evidence="2 8">Belongs to the ABC-3 integral membrane protein family.</text>
</comment>
<dbReference type="Gene3D" id="1.10.3470.10">
    <property type="entry name" value="ABC transporter involved in vitamin B12 uptake, BtuC"/>
    <property type="match status" value="1"/>
</dbReference>
<feature type="transmembrane region" description="Helical" evidence="9">
    <location>
        <begin position="51"/>
        <end position="78"/>
    </location>
</feature>
<dbReference type="GO" id="GO:0043190">
    <property type="term" value="C:ATP-binding cassette (ABC) transporter complex"/>
    <property type="evidence" value="ECO:0007669"/>
    <property type="project" value="InterPro"/>
</dbReference>
<feature type="transmembrane region" description="Helical" evidence="9">
    <location>
        <begin position="144"/>
        <end position="161"/>
    </location>
</feature>
<feature type="transmembrane region" description="Helical" evidence="9">
    <location>
        <begin position="258"/>
        <end position="281"/>
    </location>
</feature>
<dbReference type="STRING" id="885272.JonanDRAFT_0252"/>
<dbReference type="PANTHER" id="PTHR30477">
    <property type="entry name" value="ABC-TRANSPORTER METAL-BINDING PROTEIN"/>
    <property type="match status" value="1"/>
</dbReference>
<organism evidence="10 11">
    <name type="scientific">Jonquetella anthropi DSM 22815</name>
    <dbReference type="NCBI Taxonomy" id="885272"/>
    <lineage>
        <taxon>Bacteria</taxon>
        <taxon>Thermotogati</taxon>
        <taxon>Synergistota</taxon>
        <taxon>Synergistia</taxon>
        <taxon>Synergistales</taxon>
        <taxon>Dethiosulfovibrionaceae</taxon>
        <taxon>Jonquetella</taxon>
    </lineage>
</organism>
<dbReference type="HOGENOM" id="CLU_028808_0_0_0"/>
<evidence type="ECO:0000256" key="9">
    <source>
        <dbReference type="SAM" id="Phobius"/>
    </source>
</evidence>
<evidence type="ECO:0000256" key="1">
    <source>
        <dbReference type="ARBA" id="ARBA00004651"/>
    </source>
</evidence>
<name>H0UIG7_9BACT</name>
<gene>
    <name evidence="10" type="ORF">JonanDRAFT_0252</name>
</gene>
<keyword evidence="6 9" id="KW-1133">Transmembrane helix</keyword>
<dbReference type="PANTHER" id="PTHR30477:SF3">
    <property type="entry name" value="METAL TRANSPORT SYSTEM MEMBRANE PROTEIN CT_069-RELATED"/>
    <property type="match status" value="1"/>
</dbReference>
<dbReference type="SUPFAM" id="SSF81345">
    <property type="entry name" value="ABC transporter involved in vitamin B12 uptake, BtuC"/>
    <property type="match status" value="1"/>
</dbReference>
<dbReference type="RefSeq" id="WP_008522191.1">
    <property type="nucleotide sequence ID" value="NZ_CM001376.1"/>
</dbReference>
<dbReference type="AlphaFoldDB" id="H0UIG7"/>
<protein>
    <submittedName>
        <fullName evidence="10">ABC-type Mn2+/Zn2+ transport system, permease component</fullName>
    </submittedName>
</protein>
<reference evidence="10 11" key="1">
    <citation type="submission" date="2011-11" db="EMBL/GenBank/DDBJ databases">
        <title>The Noncontiguous Finished genome of Jonquetella anthropi DSM 22815.</title>
        <authorList>
            <consortium name="US DOE Joint Genome Institute (JGI-PGF)"/>
            <person name="Lucas S."/>
            <person name="Copeland A."/>
            <person name="Lapidus A."/>
            <person name="Glavina del Rio T."/>
            <person name="Dalin E."/>
            <person name="Tice H."/>
            <person name="Bruce D."/>
            <person name="Goodwin L."/>
            <person name="Pitluck S."/>
            <person name="Peters L."/>
            <person name="Mikhailova N."/>
            <person name="Held B."/>
            <person name="Kyrpides N."/>
            <person name="Mavromatis K."/>
            <person name="Ivanova N."/>
            <person name="Markowitz V."/>
            <person name="Cheng J.-F."/>
            <person name="Hugenholtz P."/>
            <person name="Woyke T."/>
            <person name="Wu D."/>
            <person name="Gronow S."/>
            <person name="Wellnitz S."/>
            <person name="Brambilla E."/>
            <person name="Klenk H.-P."/>
            <person name="Eisen J.A."/>
        </authorList>
    </citation>
    <scope>NUCLEOTIDE SEQUENCE [LARGE SCALE GENOMIC DNA]</scope>
    <source>
        <strain evidence="10 11">DSM 22815</strain>
    </source>
</reference>
<feature type="transmembrane region" description="Helical" evidence="9">
    <location>
        <begin position="233"/>
        <end position="252"/>
    </location>
</feature>
<dbReference type="Proteomes" id="UP000003806">
    <property type="component" value="Chromosome"/>
</dbReference>
<dbReference type="InterPro" id="IPR037294">
    <property type="entry name" value="ABC_BtuC-like"/>
</dbReference>
<keyword evidence="4" id="KW-1003">Cell membrane</keyword>
<sequence>MLELLCSYDFLVVAAGTMILAATSAVAGCLCVYKGQSLLGDAIGHSSYPGIVLAFICFATRNPLLLTVGAALAGAVAYKIIQVLARYGHVGLDASLAIVLTGFFGLGMALKTYVQGNPAYAKASQAGLKNYIFGSAAFMMKEDVVVIAVFSLLAIVLFELFRKELVTGIFDPSFAGAISLRAGLLDGILLVIMISLIALGLKCVGAVLISSLLVIPCICANQHSRKLDVILKIAAATGALSAFVGTLVSTAVRGVSTGPAIIICMGLAAFVSMVFGRWGLLRRWRQKAELRSCLKSSGR</sequence>
<dbReference type="GO" id="GO:0055085">
    <property type="term" value="P:transmembrane transport"/>
    <property type="evidence" value="ECO:0007669"/>
    <property type="project" value="InterPro"/>
</dbReference>
<feature type="transmembrane region" description="Helical" evidence="9">
    <location>
        <begin position="90"/>
        <end position="110"/>
    </location>
</feature>
<dbReference type="OrthoDB" id="9788905at2"/>
<evidence type="ECO:0000313" key="10">
    <source>
        <dbReference type="EMBL" id="EHM12675.1"/>
    </source>
</evidence>
<evidence type="ECO:0000256" key="8">
    <source>
        <dbReference type="RuleBase" id="RU003943"/>
    </source>
</evidence>
<keyword evidence="7 9" id="KW-0472">Membrane</keyword>
<dbReference type="Pfam" id="PF00950">
    <property type="entry name" value="ABC-3"/>
    <property type="match status" value="1"/>
</dbReference>
<accession>H0UIG7</accession>
<dbReference type="EMBL" id="CM001376">
    <property type="protein sequence ID" value="EHM12675.1"/>
    <property type="molecule type" value="Genomic_DNA"/>
</dbReference>
<comment type="subcellular location">
    <subcellularLocation>
        <location evidence="1 8">Cell membrane</location>
        <topology evidence="1 8">Multi-pass membrane protein</topology>
    </subcellularLocation>
</comment>
<dbReference type="eggNOG" id="COG1108">
    <property type="taxonomic scope" value="Bacteria"/>
</dbReference>
<evidence type="ECO:0000256" key="6">
    <source>
        <dbReference type="ARBA" id="ARBA00022989"/>
    </source>
</evidence>
<evidence type="ECO:0000256" key="4">
    <source>
        <dbReference type="ARBA" id="ARBA00022475"/>
    </source>
</evidence>
<dbReference type="InterPro" id="IPR001626">
    <property type="entry name" value="ABC_TroCD"/>
</dbReference>